<dbReference type="Proteomes" id="UP000440498">
    <property type="component" value="Unassembled WGS sequence"/>
</dbReference>
<dbReference type="InterPro" id="IPR006175">
    <property type="entry name" value="YjgF/YER057c/UK114"/>
</dbReference>
<accession>A0A6A7MVB2</accession>
<dbReference type="PANTHER" id="PTHR43857">
    <property type="entry name" value="BLR7761 PROTEIN"/>
    <property type="match status" value="1"/>
</dbReference>
<reference evidence="1 2" key="1">
    <citation type="submission" date="2019-10" db="EMBL/GenBank/DDBJ databases">
        <title>Two novel species isolated from a subtropical stream in China.</title>
        <authorList>
            <person name="Lu H."/>
        </authorList>
    </citation>
    <scope>NUCLEOTIDE SEQUENCE [LARGE SCALE GENOMIC DNA]</scope>
    <source>
        <strain evidence="1 2">FT29W</strain>
    </source>
</reference>
<dbReference type="PANTHER" id="PTHR43857:SF1">
    <property type="entry name" value="YJGH FAMILY PROTEIN"/>
    <property type="match status" value="1"/>
</dbReference>
<comment type="caution">
    <text evidence="1">The sequence shown here is derived from an EMBL/GenBank/DDBJ whole genome shotgun (WGS) entry which is preliminary data.</text>
</comment>
<evidence type="ECO:0000313" key="2">
    <source>
        <dbReference type="Proteomes" id="UP000440498"/>
    </source>
</evidence>
<dbReference type="CDD" id="cd00448">
    <property type="entry name" value="YjgF_YER057c_UK114_family"/>
    <property type="match status" value="1"/>
</dbReference>
<gene>
    <name evidence="1" type="ORF">GEV02_01775</name>
</gene>
<dbReference type="Pfam" id="PF01042">
    <property type="entry name" value="Ribonuc_L-PSP"/>
    <property type="match status" value="1"/>
</dbReference>
<dbReference type="RefSeq" id="WP_152836224.1">
    <property type="nucleotide sequence ID" value="NZ_WHUG01000001.1"/>
</dbReference>
<sequence>MNKQHTTGIAEHVGRYADAVEAPAGSRWLYTAGTPGMRADGTLPDDISGQTELAWSNIMTALDKAGMTAADIVKMTHYLVNPADLAACVAVRSRVLGELRPASMLMVVAALPRPDFLVEVEVVAARAVT</sequence>
<organism evidence="1 2">
    <name type="scientific">Rugamonas aquatica</name>
    <dbReference type="NCBI Taxonomy" id="2743357"/>
    <lineage>
        <taxon>Bacteria</taxon>
        <taxon>Pseudomonadati</taxon>
        <taxon>Pseudomonadota</taxon>
        <taxon>Betaproteobacteria</taxon>
        <taxon>Burkholderiales</taxon>
        <taxon>Oxalobacteraceae</taxon>
        <taxon>Telluria group</taxon>
        <taxon>Rugamonas</taxon>
    </lineage>
</organism>
<dbReference type="SUPFAM" id="SSF55298">
    <property type="entry name" value="YjgF-like"/>
    <property type="match status" value="1"/>
</dbReference>
<keyword evidence="2" id="KW-1185">Reference proteome</keyword>
<dbReference type="AlphaFoldDB" id="A0A6A7MVB2"/>
<proteinExistence type="predicted"/>
<dbReference type="EMBL" id="WHUG01000001">
    <property type="protein sequence ID" value="MQA36865.1"/>
    <property type="molecule type" value="Genomic_DNA"/>
</dbReference>
<protein>
    <submittedName>
        <fullName evidence="1">RidA family protein</fullName>
    </submittedName>
</protein>
<dbReference type="InterPro" id="IPR035959">
    <property type="entry name" value="RutC-like_sf"/>
</dbReference>
<dbReference type="Gene3D" id="3.30.1330.40">
    <property type="entry name" value="RutC-like"/>
    <property type="match status" value="1"/>
</dbReference>
<evidence type="ECO:0000313" key="1">
    <source>
        <dbReference type="EMBL" id="MQA36865.1"/>
    </source>
</evidence>
<name>A0A6A7MVB2_9BURK</name>